<dbReference type="InterPro" id="IPR012340">
    <property type="entry name" value="NA-bd_OB-fold"/>
</dbReference>
<accession>A0ABR9XRS7</accession>
<dbReference type="SUPFAM" id="SSF50249">
    <property type="entry name" value="Nucleic acid-binding proteins"/>
    <property type="match status" value="1"/>
</dbReference>
<comment type="caution">
    <text evidence="9">The sequence shown here is derived from an EMBL/GenBank/DDBJ whole genome shotgun (WGS) entry which is preliminary data.</text>
</comment>
<dbReference type="Gene3D" id="3.40.1260.20">
    <property type="entry name" value="Ribonuclease E, catalytic domain"/>
    <property type="match status" value="1"/>
</dbReference>
<evidence type="ECO:0000256" key="4">
    <source>
        <dbReference type="ARBA" id="ARBA00022842"/>
    </source>
</evidence>
<dbReference type="Proteomes" id="UP000619838">
    <property type="component" value="Unassembled WGS sequence"/>
</dbReference>
<dbReference type="NCBIfam" id="TIGR00757">
    <property type="entry name" value="RNaseEG"/>
    <property type="match status" value="1"/>
</dbReference>
<protein>
    <submittedName>
        <fullName evidence="9">Ribonuclease E/G</fullName>
    </submittedName>
</protein>
<keyword evidence="4" id="KW-0460">Magnesium</keyword>
<feature type="domain" description="S1 motif" evidence="8">
    <location>
        <begin position="43"/>
        <end position="77"/>
    </location>
</feature>
<name>A0ABR9XRS7_9CHLB</name>
<feature type="coiled-coil region" evidence="6">
    <location>
        <begin position="363"/>
        <end position="390"/>
    </location>
</feature>
<reference evidence="9 10" key="1">
    <citation type="journal article" date="2020" name="Microorganisms">
        <title>Simultaneous Genome Sequencing of Prosthecochloris ethylica and Desulfuromonas acetoxidans within a Syntrophic Mixture Reveals Unique Pili and Protein Interactions.</title>
        <authorList>
            <person name="Kyndt J.A."/>
            <person name="Van Beeumen J.J."/>
            <person name="Meyer T.E."/>
        </authorList>
    </citation>
    <scope>NUCLEOTIDE SEQUENCE [LARGE SCALE GENOMIC DNA]</scope>
    <source>
        <strain evidence="9 10">N3</strain>
    </source>
</reference>
<dbReference type="InterPro" id="IPR003029">
    <property type="entry name" value="S1_domain"/>
</dbReference>
<comment type="cofactor">
    <cofactor evidence="1">
        <name>Mg(2+)</name>
        <dbReference type="ChEBI" id="CHEBI:18420"/>
    </cofactor>
</comment>
<evidence type="ECO:0000256" key="1">
    <source>
        <dbReference type="ARBA" id="ARBA00001946"/>
    </source>
</evidence>
<gene>
    <name evidence="9" type="ORF">INT08_05280</name>
</gene>
<dbReference type="PROSITE" id="PS50126">
    <property type="entry name" value="S1"/>
    <property type="match status" value="1"/>
</dbReference>
<keyword evidence="2" id="KW-0479">Metal-binding</keyword>
<feature type="region of interest" description="Disordered" evidence="7">
    <location>
        <begin position="89"/>
        <end position="137"/>
    </location>
</feature>
<sequence length="556" mass="63471">MKKTVKKQLLMNKSGDEIQVALVEDGRLAELVIERPDSLRSIGDIYLGRVHKVVEGLKAAFIDIGQKSDGFLHFSDVGTTTEDYRALIEDDEDEDNGQGNDGDAEEDSERKNERKTPPKTQQQQKSNGRSSGVEKKRQSYTQMIAGKLKPNDSILVQVIKEPISNKGSRLTSDITIAGRFMVLLPFGGGQIAVSRRVVSRKERARLKKLVRSILPEGFGAIIRTVAEHQEEELLKKDLEKLLVKWEQIEEKLQDAKPPQLIFKEDTIISSVLRDSLTTDVMELVANSPSIYKETLNYIRWAAPEMEKNVSLYQGKLPLFEGYGIAKDVESIFSRKVWLKSGGYIIIEHTEAMVVVDVNSGRYAAKKEQEENSLKTNLEAAREIVRQLRLRDIGGIIVVDFIDMLDQKNAKKVYDAMKNELRHDRAKSNIIPMSDFGLMQITRERIRPSLMQRMGDQCPACGGTGVVQARCTTINQIERWLRKYALQRRVKFQKLDLYVSPTVAGPLSENDFRTEMKWFLQHLLFVRIKPDESLRSDDFRFYLRKNNKDLTAEYSDL</sequence>
<dbReference type="Gene3D" id="2.40.50.140">
    <property type="entry name" value="Nucleic acid-binding proteins"/>
    <property type="match status" value="1"/>
</dbReference>
<dbReference type="RefSeq" id="WP_175187021.1">
    <property type="nucleotide sequence ID" value="NZ_JABVZQ010000003.1"/>
</dbReference>
<evidence type="ECO:0000313" key="9">
    <source>
        <dbReference type="EMBL" id="MBF0636592.1"/>
    </source>
</evidence>
<dbReference type="PANTHER" id="PTHR30001">
    <property type="entry name" value="RIBONUCLEASE"/>
    <property type="match status" value="1"/>
</dbReference>
<dbReference type="CDD" id="cd04453">
    <property type="entry name" value="S1_RNase_E"/>
    <property type="match status" value="1"/>
</dbReference>
<keyword evidence="5" id="KW-0694">RNA-binding</keyword>
<keyword evidence="10" id="KW-1185">Reference proteome</keyword>
<evidence type="ECO:0000313" key="10">
    <source>
        <dbReference type="Proteomes" id="UP000619838"/>
    </source>
</evidence>
<feature type="compositionally biased region" description="Acidic residues" evidence="7">
    <location>
        <begin position="89"/>
        <end position="107"/>
    </location>
</feature>
<evidence type="ECO:0000256" key="5">
    <source>
        <dbReference type="ARBA" id="ARBA00022884"/>
    </source>
</evidence>
<dbReference type="PANTHER" id="PTHR30001:SF0">
    <property type="entry name" value="RIBONUCLEASE G"/>
    <property type="match status" value="1"/>
</dbReference>
<dbReference type="Pfam" id="PF10150">
    <property type="entry name" value="RNase_E_G"/>
    <property type="match status" value="1"/>
</dbReference>
<dbReference type="InterPro" id="IPR004659">
    <property type="entry name" value="RNase_E/G"/>
</dbReference>
<evidence type="ECO:0000256" key="7">
    <source>
        <dbReference type="SAM" id="MobiDB-lite"/>
    </source>
</evidence>
<evidence type="ECO:0000256" key="2">
    <source>
        <dbReference type="ARBA" id="ARBA00022723"/>
    </source>
</evidence>
<dbReference type="InterPro" id="IPR019307">
    <property type="entry name" value="RNA-bd_AU-1/RNase_E/G"/>
</dbReference>
<proteinExistence type="predicted"/>
<evidence type="ECO:0000259" key="8">
    <source>
        <dbReference type="PROSITE" id="PS50126"/>
    </source>
</evidence>
<dbReference type="EMBL" id="JADGII010000006">
    <property type="protein sequence ID" value="MBF0636592.1"/>
    <property type="molecule type" value="Genomic_DNA"/>
</dbReference>
<keyword evidence="6" id="KW-0175">Coiled coil</keyword>
<dbReference type="SMART" id="SM00316">
    <property type="entry name" value="S1"/>
    <property type="match status" value="1"/>
</dbReference>
<evidence type="ECO:0000256" key="3">
    <source>
        <dbReference type="ARBA" id="ARBA00022801"/>
    </source>
</evidence>
<keyword evidence="3" id="KW-0378">Hydrolase</keyword>
<evidence type="ECO:0000256" key="6">
    <source>
        <dbReference type="SAM" id="Coils"/>
    </source>
</evidence>
<organism evidence="9 10">
    <name type="scientific">Prosthecochloris ethylica</name>
    <dbReference type="NCBI Taxonomy" id="2743976"/>
    <lineage>
        <taxon>Bacteria</taxon>
        <taxon>Pseudomonadati</taxon>
        <taxon>Chlorobiota</taxon>
        <taxon>Chlorobiia</taxon>
        <taxon>Chlorobiales</taxon>
        <taxon>Chlorobiaceae</taxon>
        <taxon>Prosthecochloris</taxon>
    </lineage>
</organism>